<dbReference type="InterPro" id="IPR001155">
    <property type="entry name" value="OxRdtase_FMN_N"/>
</dbReference>
<dbReference type="PANTHER" id="PTHR22893">
    <property type="entry name" value="NADH OXIDOREDUCTASE-RELATED"/>
    <property type="match status" value="1"/>
</dbReference>
<keyword evidence="3" id="KW-0560">Oxidoreductase</keyword>
<dbReference type="EMBL" id="WNKT01000013">
    <property type="protein sequence ID" value="MTW21052.1"/>
    <property type="molecule type" value="Genomic_DNA"/>
</dbReference>
<comment type="cofactor">
    <cofactor evidence="1">
        <name>FMN</name>
        <dbReference type="ChEBI" id="CHEBI:58210"/>
    </cofactor>
</comment>
<gene>
    <name evidence="5" type="ORF">GJ668_08055</name>
</gene>
<feature type="domain" description="NADH:flavin oxidoreductase/NADH oxidase N-terminal" evidence="4">
    <location>
        <begin position="2"/>
        <end position="335"/>
    </location>
</feature>
<dbReference type="AlphaFoldDB" id="A0A6N8E9T6"/>
<dbReference type="FunFam" id="3.20.20.70:FF:000059">
    <property type="entry name" value="N-ethylmaleimide reductase, FMN-linked"/>
    <property type="match status" value="1"/>
</dbReference>
<keyword evidence="6" id="KW-1185">Reference proteome</keyword>
<evidence type="ECO:0000256" key="1">
    <source>
        <dbReference type="ARBA" id="ARBA00001917"/>
    </source>
</evidence>
<dbReference type="Pfam" id="PF00724">
    <property type="entry name" value="Oxidored_FMN"/>
    <property type="match status" value="1"/>
</dbReference>
<comment type="similarity">
    <text evidence="2">Belongs to the NADH:flavin oxidoreductase/NADH oxidase family.</text>
</comment>
<dbReference type="InterPro" id="IPR045247">
    <property type="entry name" value="Oye-like"/>
</dbReference>
<dbReference type="Proteomes" id="UP000434044">
    <property type="component" value="Unassembled WGS sequence"/>
</dbReference>
<name>A0A6N8E9T6_9GAMM</name>
<comment type="caution">
    <text evidence="5">The sequence shown here is derived from an EMBL/GenBank/DDBJ whole genome shotgun (WGS) entry which is preliminary data.</text>
</comment>
<dbReference type="Gene3D" id="3.20.20.70">
    <property type="entry name" value="Aldolase class I"/>
    <property type="match status" value="1"/>
</dbReference>
<evidence type="ECO:0000313" key="5">
    <source>
        <dbReference type="EMBL" id="MTW21052.1"/>
    </source>
</evidence>
<protein>
    <submittedName>
        <fullName evidence="5">Alkene reductase</fullName>
    </submittedName>
</protein>
<dbReference type="GO" id="GO:0016628">
    <property type="term" value="F:oxidoreductase activity, acting on the CH-CH group of donors, NAD or NADP as acceptor"/>
    <property type="evidence" value="ECO:0007669"/>
    <property type="project" value="UniProtKB-ARBA"/>
</dbReference>
<dbReference type="CDD" id="cd02933">
    <property type="entry name" value="OYE_like_FMN"/>
    <property type="match status" value="1"/>
</dbReference>
<dbReference type="PANTHER" id="PTHR22893:SF91">
    <property type="entry name" value="NADPH DEHYDROGENASE 2-RELATED"/>
    <property type="match status" value="1"/>
</dbReference>
<evidence type="ECO:0000313" key="6">
    <source>
        <dbReference type="Proteomes" id="UP000434044"/>
    </source>
</evidence>
<dbReference type="SUPFAM" id="SSF51395">
    <property type="entry name" value="FMN-linked oxidoreductases"/>
    <property type="match status" value="1"/>
</dbReference>
<evidence type="ECO:0000256" key="3">
    <source>
        <dbReference type="ARBA" id="ARBA00023002"/>
    </source>
</evidence>
<organism evidence="5 6">
    <name type="scientific">Allochromatium palmeri</name>
    <dbReference type="NCBI Taxonomy" id="231048"/>
    <lineage>
        <taxon>Bacteria</taxon>
        <taxon>Pseudomonadati</taxon>
        <taxon>Pseudomonadota</taxon>
        <taxon>Gammaproteobacteria</taxon>
        <taxon>Chromatiales</taxon>
        <taxon>Chromatiaceae</taxon>
        <taxon>Allochromatium</taxon>
    </lineage>
</organism>
<dbReference type="InterPro" id="IPR013785">
    <property type="entry name" value="Aldolase_TIM"/>
</dbReference>
<reference evidence="5 6" key="1">
    <citation type="submission" date="2019-11" db="EMBL/GenBank/DDBJ databases">
        <title>Whole-genome sequence of the anaerobic purple sulfur bacterium Allochromatium palmeri DSM 15591.</title>
        <authorList>
            <person name="Kyndt J.A."/>
            <person name="Meyer T.E."/>
        </authorList>
    </citation>
    <scope>NUCLEOTIDE SEQUENCE [LARGE SCALE GENOMIC DNA]</scope>
    <source>
        <strain evidence="5 6">DSM 15591</strain>
    </source>
</reference>
<dbReference type="GO" id="GO:0005829">
    <property type="term" value="C:cytosol"/>
    <property type="evidence" value="ECO:0007669"/>
    <property type="project" value="UniProtKB-ARBA"/>
</dbReference>
<evidence type="ECO:0000256" key="2">
    <source>
        <dbReference type="ARBA" id="ARBA00005979"/>
    </source>
</evidence>
<sequence length="358" mass="38294">MLFDPVPIRSLSLNNRLVMAPMTRSRAIEANTPNSLMAEYYAQRASAGLIVSEATATSPNGLGYPRIPGLYDTEHVRGWRMTTEAVHARGGTIVAQLVHTGRVAHVANLPAGAEVLAPVDGVCPGEIYTDTLGLQSFSPARAMTEPEITQAIEEFAQSAALAIEAGFDGVELHAANGYLIEQFLNPNVNQRTDGYGGRIDGRNRFALEVTQAVCAAIGADRVGIRLSPYGVFNATGAFAEVEPQYLALCEALSALGLLYLHVLDHSAMGAPPVPDTLKRQLRQRFDGPFILAGGFDRASAEVALAEDRADLIAFGRPFLANPDLVERMRAGVALNTPDMATFYTADAKGYTDYPTLGS</sequence>
<dbReference type="OrthoDB" id="8523426at2"/>
<dbReference type="RefSeq" id="WP_155449643.1">
    <property type="nucleotide sequence ID" value="NZ_WNKT01000013.1"/>
</dbReference>
<evidence type="ECO:0000259" key="4">
    <source>
        <dbReference type="Pfam" id="PF00724"/>
    </source>
</evidence>
<proteinExistence type="inferred from homology"/>
<dbReference type="GO" id="GO:0010181">
    <property type="term" value="F:FMN binding"/>
    <property type="evidence" value="ECO:0007669"/>
    <property type="project" value="InterPro"/>
</dbReference>
<accession>A0A6N8E9T6</accession>